<comment type="subcellular location">
    <subcellularLocation>
        <location evidence="1">Cell outer membrane</location>
        <topology evidence="1">Multi-pass membrane protein</topology>
    </subcellularLocation>
</comment>
<dbReference type="Gene3D" id="2.170.130.10">
    <property type="entry name" value="TonB-dependent receptor, plug domain"/>
    <property type="match status" value="1"/>
</dbReference>
<feature type="region of interest" description="Disordered" evidence="8">
    <location>
        <begin position="86"/>
        <end position="111"/>
    </location>
</feature>
<keyword evidence="7" id="KW-0998">Cell outer membrane</keyword>
<feature type="compositionally biased region" description="Polar residues" evidence="8">
    <location>
        <begin position="87"/>
        <end position="97"/>
    </location>
</feature>
<feature type="domain" description="TonB-dependent receptor-like beta-barrel" evidence="9">
    <location>
        <begin position="173"/>
        <end position="513"/>
    </location>
</feature>
<evidence type="ECO:0000256" key="8">
    <source>
        <dbReference type="SAM" id="MobiDB-lite"/>
    </source>
</evidence>
<dbReference type="Pfam" id="PF00593">
    <property type="entry name" value="TonB_dep_Rec_b-barrel"/>
    <property type="match status" value="1"/>
</dbReference>
<dbReference type="GO" id="GO:0015344">
    <property type="term" value="F:siderophore uptake transmembrane transporter activity"/>
    <property type="evidence" value="ECO:0007669"/>
    <property type="project" value="TreeGrafter"/>
</dbReference>
<comment type="caution">
    <text evidence="10">The sequence shown here is derived from an EMBL/GenBank/DDBJ whole genome shotgun (WGS) entry which is preliminary data.</text>
</comment>
<protein>
    <submittedName>
        <fullName evidence="10">TonB-dependent receptor</fullName>
    </submittedName>
</protein>
<keyword evidence="10" id="KW-0675">Receptor</keyword>
<evidence type="ECO:0000259" key="9">
    <source>
        <dbReference type="Pfam" id="PF00593"/>
    </source>
</evidence>
<feature type="region of interest" description="Disordered" evidence="8">
    <location>
        <begin position="152"/>
        <end position="176"/>
    </location>
</feature>
<evidence type="ECO:0000256" key="4">
    <source>
        <dbReference type="ARBA" id="ARBA00022692"/>
    </source>
</evidence>
<keyword evidence="4" id="KW-0812">Transmembrane</keyword>
<keyword evidence="3" id="KW-1134">Transmembrane beta strand</keyword>
<keyword evidence="2" id="KW-0813">Transport</keyword>
<feature type="compositionally biased region" description="Basic and acidic residues" evidence="8">
    <location>
        <begin position="156"/>
        <end position="176"/>
    </location>
</feature>
<sequence>MDPLAAEQVEIVRGPATVLWGANAIGGVVNVLDGRVPDRPASAPVSGAVELEYGSNSEKTAGAVKLDGGGGRWAWHLDLYARDQDDYSSPASTSSGENGHHDDGVEEPETDVVENSWAEAVGATVGGSYVTERGFVGIAFGGYRTDYGIPGHHHHEHDMDGHGEVEEEEGVHSELEQRRVDLHSQLDDPLGGFSALRLSAGWRDYDHEEIAGDEIGTRFENRWSEVRLDLLNQRVFGFEGTLGLQYVNRNFAAFGDEAFVAPTDTTKLGAYVFEQTATEPVGFEFGLRYDDQDTRTSDAGLPDREFRTWTGSVGVVWDISDNWGLGASLNRPERAPTPEELYSNGPHAATFSYELGNPYLDPEVGNGLETSLRVTYDRFETTISAFVTRYDGFIYLADTGEEIEGFEVLKFTQGDAEFKGFELHGHLEILHGSRSHLHLGFSYDQVDAEFRDTGQPLPRIPPRRGRLALIYMAERWDARIEGWWVDDQLDVAEHETPTPGYEMLNASVGYKIFSGRVVHEFLLRGRNLSNEVAYNHVSFLKFQAPLPGRDVSLVYRVLF</sequence>
<organism evidence="10 11">
    <name type="scientific">Candidatus Sulfomarinibacter kjeldsenii</name>
    <dbReference type="NCBI Taxonomy" id="2885994"/>
    <lineage>
        <taxon>Bacteria</taxon>
        <taxon>Pseudomonadati</taxon>
        <taxon>Acidobacteriota</taxon>
        <taxon>Thermoanaerobaculia</taxon>
        <taxon>Thermoanaerobaculales</taxon>
        <taxon>Candidatus Sulfomarinibacteraceae</taxon>
        <taxon>Candidatus Sulfomarinibacter</taxon>
    </lineage>
</organism>
<keyword evidence="6" id="KW-0472">Membrane</keyword>
<dbReference type="InterPro" id="IPR039426">
    <property type="entry name" value="TonB-dep_rcpt-like"/>
</dbReference>
<dbReference type="GO" id="GO:0009279">
    <property type="term" value="C:cell outer membrane"/>
    <property type="evidence" value="ECO:0007669"/>
    <property type="project" value="UniProtKB-SubCell"/>
</dbReference>
<dbReference type="Gene3D" id="2.40.170.20">
    <property type="entry name" value="TonB-dependent receptor, beta-barrel domain"/>
    <property type="match status" value="1"/>
</dbReference>
<dbReference type="GO" id="GO:0044718">
    <property type="term" value="P:siderophore transmembrane transport"/>
    <property type="evidence" value="ECO:0007669"/>
    <property type="project" value="TreeGrafter"/>
</dbReference>
<dbReference type="SUPFAM" id="SSF56935">
    <property type="entry name" value="Porins"/>
    <property type="match status" value="1"/>
</dbReference>
<evidence type="ECO:0000256" key="7">
    <source>
        <dbReference type="ARBA" id="ARBA00023237"/>
    </source>
</evidence>
<evidence type="ECO:0000256" key="6">
    <source>
        <dbReference type="ARBA" id="ARBA00023136"/>
    </source>
</evidence>
<dbReference type="Proteomes" id="UP000598633">
    <property type="component" value="Unassembled WGS sequence"/>
</dbReference>
<evidence type="ECO:0000256" key="5">
    <source>
        <dbReference type="ARBA" id="ARBA00023077"/>
    </source>
</evidence>
<keyword evidence="5" id="KW-0798">TonB box</keyword>
<proteinExistence type="predicted"/>
<dbReference type="InterPro" id="IPR036942">
    <property type="entry name" value="Beta-barrel_TonB_sf"/>
</dbReference>
<evidence type="ECO:0000313" key="10">
    <source>
        <dbReference type="EMBL" id="MBD3869795.1"/>
    </source>
</evidence>
<dbReference type="EMBL" id="JACXWA010000006">
    <property type="protein sequence ID" value="MBD3869795.1"/>
    <property type="molecule type" value="Genomic_DNA"/>
</dbReference>
<dbReference type="PANTHER" id="PTHR30069">
    <property type="entry name" value="TONB-DEPENDENT OUTER MEMBRANE RECEPTOR"/>
    <property type="match status" value="1"/>
</dbReference>
<dbReference type="InterPro" id="IPR000531">
    <property type="entry name" value="Beta-barrel_TonB"/>
</dbReference>
<dbReference type="AlphaFoldDB" id="A0A8J7C2Z6"/>
<evidence type="ECO:0000313" key="11">
    <source>
        <dbReference type="Proteomes" id="UP000598633"/>
    </source>
</evidence>
<evidence type="ECO:0000256" key="1">
    <source>
        <dbReference type="ARBA" id="ARBA00004571"/>
    </source>
</evidence>
<reference evidence="10 11" key="1">
    <citation type="submission" date="2020-08" db="EMBL/GenBank/DDBJ databases">
        <title>Acidobacteriota in marine sediments use diverse sulfur dissimilation pathways.</title>
        <authorList>
            <person name="Wasmund K."/>
        </authorList>
    </citation>
    <scope>NUCLEOTIDE SEQUENCE [LARGE SCALE GENOMIC DNA]</scope>
    <source>
        <strain evidence="10">MAG AM3-A</strain>
    </source>
</reference>
<evidence type="ECO:0000256" key="3">
    <source>
        <dbReference type="ARBA" id="ARBA00022452"/>
    </source>
</evidence>
<dbReference type="PANTHER" id="PTHR30069:SF40">
    <property type="entry name" value="TONB-DEPENDENT RECEPTOR NMB0964-RELATED"/>
    <property type="match status" value="1"/>
</dbReference>
<dbReference type="InterPro" id="IPR037066">
    <property type="entry name" value="Plug_dom_sf"/>
</dbReference>
<gene>
    <name evidence="10" type="ORF">IFJ97_00355</name>
</gene>
<accession>A0A8J7C2Z6</accession>
<name>A0A8J7C2Z6_9BACT</name>
<evidence type="ECO:0000256" key="2">
    <source>
        <dbReference type="ARBA" id="ARBA00022448"/>
    </source>
</evidence>